<evidence type="ECO:0000313" key="2">
    <source>
        <dbReference type="Proteomes" id="UP000247409"/>
    </source>
</evidence>
<reference evidence="1 2" key="1">
    <citation type="journal article" date="2018" name="Mol. Biol. Evol.">
        <title>Analysis of the draft genome of the red seaweed Gracilariopsis chorda provides insights into genome size evolution in Rhodophyta.</title>
        <authorList>
            <person name="Lee J."/>
            <person name="Yang E.C."/>
            <person name="Graf L."/>
            <person name="Yang J.H."/>
            <person name="Qiu H."/>
            <person name="Zel Zion U."/>
            <person name="Chan C.X."/>
            <person name="Stephens T.G."/>
            <person name="Weber A.P.M."/>
            <person name="Boo G.H."/>
            <person name="Boo S.M."/>
            <person name="Kim K.M."/>
            <person name="Shin Y."/>
            <person name="Jung M."/>
            <person name="Lee S.J."/>
            <person name="Yim H.S."/>
            <person name="Lee J.H."/>
            <person name="Bhattacharya D."/>
            <person name="Yoon H.S."/>
        </authorList>
    </citation>
    <scope>NUCLEOTIDE SEQUENCE [LARGE SCALE GENOMIC DNA]</scope>
    <source>
        <strain evidence="1 2">SKKU-2015</strain>
        <tissue evidence="1">Whole body</tissue>
    </source>
</reference>
<proteinExistence type="predicted"/>
<dbReference type="EMBL" id="NBIV01000175">
    <property type="protein sequence ID" value="PXF42143.1"/>
    <property type="molecule type" value="Genomic_DNA"/>
</dbReference>
<comment type="caution">
    <text evidence="1">The sequence shown here is derived from an EMBL/GenBank/DDBJ whole genome shotgun (WGS) entry which is preliminary data.</text>
</comment>
<dbReference type="Proteomes" id="UP000247409">
    <property type="component" value="Unassembled WGS sequence"/>
</dbReference>
<name>A0A2V3IJD0_9FLOR</name>
<sequence>MGIAGFHVITPAVAKKAFEKAQVRPMYYKFRDPLQASRRIIVSYRTLGSRCVIDHGNFHLESREAHYNQHRSWLLMIQIHFMTLPGNRPSLGLTKIALPMRNSYFVIKLIRERVGPLFEASKPSTKNRAAGEGNEAKLLTVRSMKEKLASMRNSKASRAVFKISKNVSLDVVHVERKTLQSKDMKLRKTMEEVEDDFFDNLMIAKRPRRKNRNKGT</sequence>
<keyword evidence="2" id="KW-1185">Reference proteome</keyword>
<accession>A0A2V3IJD0</accession>
<evidence type="ECO:0000313" key="1">
    <source>
        <dbReference type="EMBL" id="PXF42143.1"/>
    </source>
</evidence>
<dbReference type="AlphaFoldDB" id="A0A2V3IJD0"/>
<gene>
    <name evidence="1" type="ORF">BWQ96_08121</name>
</gene>
<organism evidence="1 2">
    <name type="scientific">Gracilariopsis chorda</name>
    <dbReference type="NCBI Taxonomy" id="448386"/>
    <lineage>
        <taxon>Eukaryota</taxon>
        <taxon>Rhodophyta</taxon>
        <taxon>Florideophyceae</taxon>
        <taxon>Rhodymeniophycidae</taxon>
        <taxon>Gracilariales</taxon>
        <taxon>Gracilariaceae</taxon>
        <taxon>Gracilariopsis</taxon>
    </lineage>
</organism>
<protein>
    <submittedName>
        <fullName evidence="1">Uncharacterized protein</fullName>
    </submittedName>
</protein>